<feature type="region of interest" description="Disordered" evidence="1">
    <location>
        <begin position="1"/>
        <end position="20"/>
    </location>
</feature>
<dbReference type="AlphaFoldDB" id="A9D000"/>
<dbReference type="EMBL" id="ABIA03000002">
    <property type="protein sequence ID" value="EDQ34890.1"/>
    <property type="molecule type" value="Genomic_DNA"/>
</dbReference>
<comment type="caution">
    <text evidence="2">The sequence shown here is derived from an EMBL/GenBank/DDBJ whole genome shotgun (WGS) entry which is preliminary data.</text>
</comment>
<organism evidence="2 3">
    <name type="scientific">Hoeflea phototrophica (strain DSM 17068 / NCIMB 14078 / DFL-43)</name>
    <dbReference type="NCBI Taxonomy" id="411684"/>
    <lineage>
        <taxon>Bacteria</taxon>
        <taxon>Pseudomonadati</taxon>
        <taxon>Pseudomonadota</taxon>
        <taxon>Alphaproteobacteria</taxon>
        <taxon>Hyphomicrobiales</taxon>
        <taxon>Rhizobiaceae</taxon>
        <taxon>Hoeflea</taxon>
    </lineage>
</organism>
<keyword evidence="3" id="KW-1185">Reference proteome</keyword>
<reference evidence="2 3" key="2">
    <citation type="submission" date="2012-06" db="EMBL/GenBank/DDBJ databases">
        <authorList>
            <person name="Fiebig A."/>
        </authorList>
    </citation>
    <scope>NUCLEOTIDE SEQUENCE [LARGE SCALE GENOMIC DNA]</scope>
    <source>
        <strain evidence="2 3">DFL-43</strain>
    </source>
</reference>
<reference evidence="2 3" key="1">
    <citation type="submission" date="2007-10" db="EMBL/GenBank/DDBJ databases">
        <authorList>
            <person name="Wagner-Dobler I."/>
            <person name="Ferriera S."/>
            <person name="Johnson J."/>
            <person name="Kravitz S."/>
            <person name="Beeson K."/>
            <person name="Sutton G."/>
            <person name="Rogers Y.-H."/>
            <person name="Friedman R."/>
            <person name="Frazier M."/>
            <person name="Venter J.C."/>
        </authorList>
    </citation>
    <scope>NUCLEOTIDE SEQUENCE [LARGE SCALE GENOMIC DNA]</scope>
    <source>
        <strain evidence="2 3">DFL-43</strain>
    </source>
</reference>
<dbReference type="eggNOG" id="ENOG5033BHA">
    <property type="taxonomic scope" value="Bacteria"/>
</dbReference>
<proteinExistence type="predicted"/>
<dbReference type="Proteomes" id="UP000004291">
    <property type="component" value="Chromosome"/>
</dbReference>
<protein>
    <submittedName>
        <fullName evidence="2">Uncharacterized protein</fullName>
    </submittedName>
</protein>
<gene>
    <name evidence="2" type="ORF">HPDFL43_01795</name>
</gene>
<sequence length="290" mass="32743">MARKRGNRPATGKNGDNRELTQFQKSLLKEANRTITLRSDGHAQEATLSEAVIRRLFQVATSGSPHALGHVLRNLNDAQALNQALIREKVAEGERIKQRLQNRLDQAVLEGADPVWIVPHPDDIVIDEDEGWTMTGPMDEEDLKPIRRRVTMRNIFLLQSVLEERLSDAPRLGESDAPAVETAGSTSQVFATLLNDNLPQRFQLTVTGFLFETMRYQRLTKRELLKTTRLAWAAIGQPLPRGTILPPWSEAGPRVEHMMRVLHDVLGQMRAGTLISERDIAERLGEMLRR</sequence>
<accession>A9D000</accession>
<evidence type="ECO:0000313" key="2">
    <source>
        <dbReference type="EMBL" id="EDQ34890.1"/>
    </source>
</evidence>
<dbReference type="HOGENOM" id="CLU_959004_0_0_5"/>
<dbReference type="STRING" id="411684.HPDFL43_01795"/>
<evidence type="ECO:0000256" key="1">
    <source>
        <dbReference type="SAM" id="MobiDB-lite"/>
    </source>
</evidence>
<name>A9D000_HOEPD</name>
<evidence type="ECO:0000313" key="3">
    <source>
        <dbReference type="Proteomes" id="UP000004291"/>
    </source>
</evidence>